<feature type="compositionally biased region" description="Basic and acidic residues" evidence="1">
    <location>
        <begin position="12"/>
        <end position="24"/>
    </location>
</feature>
<dbReference type="Proteomes" id="UP001362999">
    <property type="component" value="Unassembled WGS sequence"/>
</dbReference>
<feature type="region of interest" description="Disordered" evidence="1">
    <location>
        <begin position="138"/>
        <end position="159"/>
    </location>
</feature>
<gene>
    <name evidence="2" type="ORF">R3P38DRAFT_3190026</name>
</gene>
<dbReference type="AlphaFoldDB" id="A0AAW0BQ72"/>
<sequence length="159" mass="18844">MPRRSLLPPPKRVVDFDVNKIERRPRPRPNPPPTPKPEARQKHKIVADADPELEARWLAFAQEIGEDSFRSDETEKAVDTRSDAEKKQEEERVDWEERQIAWLSEEGVKEMKETHPWVYRQWLQERSLEERRERQIALRQAQDQAKGGDYSGTKYVDVD</sequence>
<feature type="region of interest" description="Disordered" evidence="1">
    <location>
        <begin position="1"/>
        <end position="48"/>
    </location>
</feature>
<reference evidence="2 3" key="1">
    <citation type="journal article" date="2024" name="J Genomics">
        <title>Draft genome sequencing and assembly of Favolaschia claudopus CIRM-BRFM 2984 isolated from oak limbs.</title>
        <authorList>
            <person name="Navarro D."/>
            <person name="Drula E."/>
            <person name="Chaduli D."/>
            <person name="Cazenave R."/>
            <person name="Ahrendt S."/>
            <person name="Wang J."/>
            <person name="Lipzen A."/>
            <person name="Daum C."/>
            <person name="Barry K."/>
            <person name="Grigoriev I.V."/>
            <person name="Favel A."/>
            <person name="Rosso M.N."/>
            <person name="Martin F."/>
        </authorList>
    </citation>
    <scope>NUCLEOTIDE SEQUENCE [LARGE SCALE GENOMIC DNA]</scope>
    <source>
        <strain evidence="2 3">CIRM-BRFM 2984</strain>
    </source>
</reference>
<evidence type="ECO:0000256" key="1">
    <source>
        <dbReference type="SAM" id="MobiDB-lite"/>
    </source>
</evidence>
<evidence type="ECO:0000313" key="2">
    <source>
        <dbReference type="EMBL" id="KAK7028440.1"/>
    </source>
</evidence>
<protein>
    <submittedName>
        <fullName evidence="2">Uncharacterized protein</fullName>
    </submittedName>
</protein>
<accession>A0AAW0BQ72</accession>
<feature type="region of interest" description="Disordered" evidence="1">
    <location>
        <begin position="67"/>
        <end position="95"/>
    </location>
</feature>
<keyword evidence="3" id="KW-1185">Reference proteome</keyword>
<dbReference type="EMBL" id="JAWWNJ010000028">
    <property type="protein sequence ID" value="KAK7028440.1"/>
    <property type="molecule type" value="Genomic_DNA"/>
</dbReference>
<proteinExistence type="predicted"/>
<organism evidence="2 3">
    <name type="scientific">Favolaschia claudopus</name>
    <dbReference type="NCBI Taxonomy" id="2862362"/>
    <lineage>
        <taxon>Eukaryota</taxon>
        <taxon>Fungi</taxon>
        <taxon>Dikarya</taxon>
        <taxon>Basidiomycota</taxon>
        <taxon>Agaricomycotina</taxon>
        <taxon>Agaricomycetes</taxon>
        <taxon>Agaricomycetidae</taxon>
        <taxon>Agaricales</taxon>
        <taxon>Marasmiineae</taxon>
        <taxon>Mycenaceae</taxon>
        <taxon>Favolaschia</taxon>
    </lineage>
</organism>
<evidence type="ECO:0000313" key="3">
    <source>
        <dbReference type="Proteomes" id="UP001362999"/>
    </source>
</evidence>
<name>A0AAW0BQ72_9AGAR</name>
<comment type="caution">
    <text evidence="2">The sequence shown here is derived from an EMBL/GenBank/DDBJ whole genome shotgun (WGS) entry which is preliminary data.</text>
</comment>